<proteinExistence type="predicted"/>
<dbReference type="Pfam" id="PF13145">
    <property type="entry name" value="Rotamase_2"/>
    <property type="match status" value="1"/>
</dbReference>
<dbReference type="EMBL" id="CP147920">
    <property type="protein sequence ID" value="XAU14052.1"/>
    <property type="molecule type" value="Genomic_DNA"/>
</dbReference>
<reference evidence="4 5" key="1">
    <citation type="submission" date="2024-03" db="EMBL/GenBank/DDBJ databases">
        <title>Sulfurimonas sp. HSL3-1.</title>
        <authorList>
            <person name="Wang S."/>
        </authorList>
    </citation>
    <scope>NUCLEOTIDE SEQUENCE [LARGE SCALE GENOMIC DNA]</scope>
    <source>
        <strain evidence="4 5">HSL3-1</strain>
    </source>
</reference>
<gene>
    <name evidence="4" type="ORF">WCY31_07250</name>
</gene>
<dbReference type="GO" id="GO:0016853">
    <property type="term" value="F:isomerase activity"/>
    <property type="evidence" value="ECO:0007669"/>
    <property type="project" value="UniProtKB-KW"/>
</dbReference>
<dbReference type="PROSITE" id="PS50198">
    <property type="entry name" value="PPIC_PPIASE_2"/>
    <property type="match status" value="1"/>
</dbReference>
<evidence type="ECO:0000256" key="1">
    <source>
        <dbReference type="PROSITE-ProRule" id="PRU00278"/>
    </source>
</evidence>
<evidence type="ECO:0000313" key="4">
    <source>
        <dbReference type="EMBL" id="XAU14052.1"/>
    </source>
</evidence>
<keyword evidence="1 4" id="KW-0413">Isomerase</keyword>
<accession>A0ABZ3H6N5</accession>
<organism evidence="4 5">
    <name type="scientific">Sulfurimonas diazotrophicus</name>
    <dbReference type="NCBI Taxonomy" id="3131939"/>
    <lineage>
        <taxon>Bacteria</taxon>
        <taxon>Pseudomonadati</taxon>
        <taxon>Campylobacterota</taxon>
        <taxon>Epsilonproteobacteria</taxon>
        <taxon>Campylobacterales</taxon>
        <taxon>Sulfurimonadaceae</taxon>
        <taxon>Sulfurimonas</taxon>
    </lineage>
</organism>
<dbReference type="InterPro" id="IPR027304">
    <property type="entry name" value="Trigger_fact/SurA_dom_sf"/>
</dbReference>
<dbReference type="InterPro" id="IPR046357">
    <property type="entry name" value="PPIase_dom_sf"/>
</dbReference>
<dbReference type="Proteomes" id="UP001447842">
    <property type="component" value="Chromosome"/>
</dbReference>
<dbReference type="Gene3D" id="1.10.8.1040">
    <property type="match status" value="1"/>
</dbReference>
<feature type="domain" description="PpiC" evidence="3">
    <location>
        <begin position="137"/>
        <end position="233"/>
    </location>
</feature>
<keyword evidence="5" id="KW-1185">Reference proteome</keyword>
<dbReference type="SUPFAM" id="SSF109998">
    <property type="entry name" value="Triger factor/SurA peptide-binding domain-like"/>
    <property type="match status" value="1"/>
</dbReference>
<feature type="signal peptide" evidence="2">
    <location>
        <begin position="1"/>
        <end position="20"/>
    </location>
</feature>
<sequence>MKLIIKSLMAAALISVSASAAVLATVNGKTITSEEVNAVLMEGTQGRFTSLPKEKQDELQQRVVEGLVMQELVYEEAKKEGVLESAKYKKEYDDIVARIQKQLAAKVWQENLLEGIKVSDKEIKAYYDGHGDEFEQKEKVHARHILVKTEDEAKKIISGMKSLKGDKLKEKFIEDAKAKSTGPSGPKGGDLGFFQQGQMVPEFNDAVFSMKVGTITPEPVKTQFGYHVIYLEEKQAGKKATLDEAKPFIEQRLKQEKFQKEMEAKTKALKNAAKITYSK</sequence>
<evidence type="ECO:0000259" key="3">
    <source>
        <dbReference type="PROSITE" id="PS50198"/>
    </source>
</evidence>
<evidence type="ECO:0000256" key="2">
    <source>
        <dbReference type="SAM" id="SignalP"/>
    </source>
</evidence>
<dbReference type="PANTHER" id="PTHR47245:SF2">
    <property type="entry name" value="PEPTIDYL-PROLYL CIS-TRANS ISOMERASE HP_0175-RELATED"/>
    <property type="match status" value="1"/>
</dbReference>
<keyword evidence="1" id="KW-0697">Rotamase</keyword>
<dbReference type="Gene3D" id="3.10.50.40">
    <property type="match status" value="1"/>
</dbReference>
<dbReference type="InterPro" id="IPR000297">
    <property type="entry name" value="PPIase_PpiC"/>
</dbReference>
<dbReference type="PANTHER" id="PTHR47245">
    <property type="entry name" value="PEPTIDYLPROLYL ISOMERASE"/>
    <property type="match status" value="1"/>
</dbReference>
<protein>
    <submittedName>
        <fullName evidence="4">Peptidyl-prolyl cis-trans isomerase</fullName>
    </submittedName>
</protein>
<feature type="chain" id="PRO_5045152847" evidence="2">
    <location>
        <begin position="21"/>
        <end position="279"/>
    </location>
</feature>
<dbReference type="SUPFAM" id="SSF54534">
    <property type="entry name" value="FKBP-like"/>
    <property type="match status" value="1"/>
</dbReference>
<name>A0ABZ3H6N5_9BACT</name>
<dbReference type="InterPro" id="IPR050245">
    <property type="entry name" value="PrsA_foldase"/>
</dbReference>
<evidence type="ECO:0000313" key="5">
    <source>
        <dbReference type="Proteomes" id="UP001447842"/>
    </source>
</evidence>
<keyword evidence="2" id="KW-0732">Signal</keyword>
<dbReference type="RefSeq" id="WP_345969159.1">
    <property type="nucleotide sequence ID" value="NZ_CP147920.1"/>
</dbReference>